<proteinExistence type="inferred from homology"/>
<organism evidence="7 8">
    <name type="scientific">Lagenidium giganteum</name>
    <dbReference type="NCBI Taxonomy" id="4803"/>
    <lineage>
        <taxon>Eukaryota</taxon>
        <taxon>Sar</taxon>
        <taxon>Stramenopiles</taxon>
        <taxon>Oomycota</taxon>
        <taxon>Peronosporomycetes</taxon>
        <taxon>Pythiales</taxon>
        <taxon>Pythiaceae</taxon>
    </lineage>
</organism>
<reference evidence="7" key="1">
    <citation type="submission" date="2022-11" db="EMBL/GenBank/DDBJ databases">
        <authorList>
            <person name="Morgan W.R."/>
            <person name="Tartar A."/>
        </authorList>
    </citation>
    <scope>NUCLEOTIDE SEQUENCE</scope>
    <source>
        <strain evidence="7">ARSEF 373</strain>
    </source>
</reference>
<dbReference type="InterPro" id="IPR036390">
    <property type="entry name" value="WH_DNA-bd_sf"/>
</dbReference>
<feature type="non-terminal residue" evidence="7">
    <location>
        <position position="1"/>
    </location>
</feature>
<feature type="domain" description="HSF-type DNA-binding" evidence="6">
    <location>
        <begin position="71"/>
        <end position="166"/>
    </location>
</feature>
<feature type="compositionally biased region" description="Low complexity" evidence="5">
    <location>
        <begin position="170"/>
        <end position="203"/>
    </location>
</feature>
<feature type="region of interest" description="Disordered" evidence="5">
    <location>
        <begin position="310"/>
        <end position="331"/>
    </location>
</feature>
<feature type="domain" description="HSF-type DNA-binding" evidence="6">
    <location>
        <begin position="352"/>
        <end position="447"/>
    </location>
</feature>
<dbReference type="GO" id="GO:0043565">
    <property type="term" value="F:sequence-specific DNA binding"/>
    <property type="evidence" value="ECO:0007669"/>
    <property type="project" value="InterPro"/>
</dbReference>
<evidence type="ECO:0000256" key="3">
    <source>
        <dbReference type="ARBA" id="ARBA00023242"/>
    </source>
</evidence>
<evidence type="ECO:0000256" key="5">
    <source>
        <dbReference type="SAM" id="MobiDB-lite"/>
    </source>
</evidence>
<dbReference type="InterPro" id="IPR000232">
    <property type="entry name" value="HSF_DNA-bd"/>
</dbReference>
<dbReference type="SMART" id="SM00415">
    <property type="entry name" value="HSF"/>
    <property type="match status" value="2"/>
</dbReference>
<dbReference type="Pfam" id="PF00447">
    <property type="entry name" value="HSF_DNA-bind"/>
    <property type="match status" value="2"/>
</dbReference>
<reference evidence="7" key="2">
    <citation type="journal article" date="2023" name="Microbiol Resour">
        <title>Decontamination and Annotation of the Draft Genome Sequence of the Oomycete Lagenidium giganteum ARSEF 373.</title>
        <authorList>
            <person name="Morgan W.R."/>
            <person name="Tartar A."/>
        </authorList>
    </citation>
    <scope>NUCLEOTIDE SEQUENCE</scope>
    <source>
        <strain evidence="7">ARSEF 373</strain>
    </source>
</reference>
<gene>
    <name evidence="7" type="ORF">N0F65_001547</name>
</gene>
<dbReference type="Proteomes" id="UP001146120">
    <property type="component" value="Unassembled WGS sequence"/>
</dbReference>
<comment type="similarity">
    <text evidence="4">Belongs to the HSF family.</text>
</comment>
<dbReference type="GO" id="GO:0003700">
    <property type="term" value="F:DNA-binding transcription factor activity"/>
    <property type="evidence" value="ECO:0007669"/>
    <property type="project" value="InterPro"/>
</dbReference>
<comment type="subcellular location">
    <subcellularLocation>
        <location evidence="1">Nucleus</location>
    </subcellularLocation>
</comment>
<keyword evidence="8" id="KW-1185">Reference proteome</keyword>
<keyword evidence="3" id="KW-0539">Nucleus</keyword>
<sequence length="627" mass="70208">APRLPRWASATKAQSKTGRVAHTPHTLADECINHYDPIVHIPFRLSMTMTAPVNMPQPASPTSDGSPRAKEVAPFLKSLRKMLSEESPDILRWTTDGKAFEIHDFDAMSNYVLPKYFKHRKYASFQRQLNYFNFRKWTKSKAIVCTFSNPYFQRDHADLAWNINRKKCPSGSSKTNSNNNNNSSNAWKKATPAAAEAPAKARPQPQPRMPMPQPVLPPSSAITLEPVNMGWHHVDDHFRIMVPELHDDDMFRADADAFGDIGYKNAFDSPQSVDDVEEFPSDMNLLEWIDKAFPTLETVQVLDLQHPSHAGSMSMSATGASAPTSTSSSSTTLTSQTMAACTYMSDALKPKEVAPFLKNLRKMLDTEHPSVLCWTADGTAFEIHDMDQMMNHVLPKYFKHRKYTSFQRQLNYFNFRKWTKSKAVVCTFSNPFFLRDQPDLAWRINRKKSTPSHSSNSAKTLTSTVGSSMVRPALPIMPQSTVTAPPKFSSVAPRNSDNLWHHVDEDMLIVLPSSAGDVKSEPVGRDSFPSPTEVSSGFTTMLSTHDHGIPHRTLPYNSSTGDSQMHQHHNGAPQSFDWVDHLYPSLDMMPIKIEEHAFASFAEPFVASGGDVYHYYATAPSSSSGHL</sequence>
<name>A0AAV2YK83_9STRA</name>
<comment type="caution">
    <text evidence="7">The sequence shown here is derived from an EMBL/GenBank/DDBJ whole genome shotgun (WGS) entry which is preliminary data.</text>
</comment>
<dbReference type="EMBL" id="DAKRPA010000246">
    <property type="protein sequence ID" value="DAZ94531.1"/>
    <property type="molecule type" value="Genomic_DNA"/>
</dbReference>
<evidence type="ECO:0000256" key="2">
    <source>
        <dbReference type="ARBA" id="ARBA00023125"/>
    </source>
</evidence>
<dbReference type="PANTHER" id="PTHR10015:SF427">
    <property type="entry name" value="HEAT SHOCK FACTOR PROTEIN"/>
    <property type="match status" value="1"/>
</dbReference>
<evidence type="ECO:0000256" key="4">
    <source>
        <dbReference type="RuleBase" id="RU004020"/>
    </source>
</evidence>
<dbReference type="Gene3D" id="1.10.10.10">
    <property type="entry name" value="Winged helix-like DNA-binding domain superfamily/Winged helix DNA-binding domain"/>
    <property type="match status" value="2"/>
</dbReference>
<accession>A0AAV2YK83</accession>
<feature type="region of interest" description="Disordered" evidence="5">
    <location>
        <begin position="168"/>
        <end position="212"/>
    </location>
</feature>
<evidence type="ECO:0000256" key="1">
    <source>
        <dbReference type="ARBA" id="ARBA00004123"/>
    </source>
</evidence>
<dbReference type="SUPFAM" id="SSF46785">
    <property type="entry name" value="Winged helix' DNA-binding domain"/>
    <property type="match status" value="2"/>
</dbReference>
<evidence type="ECO:0000313" key="7">
    <source>
        <dbReference type="EMBL" id="DAZ94531.1"/>
    </source>
</evidence>
<evidence type="ECO:0000313" key="8">
    <source>
        <dbReference type="Proteomes" id="UP001146120"/>
    </source>
</evidence>
<dbReference type="InterPro" id="IPR036388">
    <property type="entry name" value="WH-like_DNA-bd_sf"/>
</dbReference>
<dbReference type="PANTHER" id="PTHR10015">
    <property type="entry name" value="HEAT SHOCK TRANSCRIPTION FACTOR"/>
    <property type="match status" value="1"/>
</dbReference>
<protein>
    <recommendedName>
        <fullName evidence="6">HSF-type DNA-binding domain-containing protein</fullName>
    </recommendedName>
</protein>
<feature type="region of interest" description="Disordered" evidence="5">
    <location>
        <begin position="1"/>
        <end position="21"/>
    </location>
</feature>
<dbReference type="GO" id="GO:0005634">
    <property type="term" value="C:nucleus"/>
    <property type="evidence" value="ECO:0007669"/>
    <property type="project" value="UniProtKB-SubCell"/>
</dbReference>
<evidence type="ECO:0000259" key="6">
    <source>
        <dbReference type="SMART" id="SM00415"/>
    </source>
</evidence>
<keyword evidence="2" id="KW-0238">DNA-binding</keyword>
<dbReference type="FunFam" id="1.10.10.10:FF:000286">
    <property type="entry name" value="Heat shock transcription factor"/>
    <property type="match status" value="2"/>
</dbReference>
<dbReference type="AlphaFoldDB" id="A0AAV2YK83"/>